<dbReference type="AlphaFoldDB" id="A0A2V4A0Y0"/>
<dbReference type="RefSeq" id="WP_110359952.1">
    <property type="nucleotide sequence ID" value="NZ_QFLI01000002.1"/>
</dbReference>
<organism evidence="1 2">
    <name type="scientific">Marinifilum breve</name>
    <dbReference type="NCBI Taxonomy" id="2184082"/>
    <lineage>
        <taxon>Bacteria</taxon>
        <taxon>Pseudomonadati</taxon>
        <taxon>Bacteroidota</taxon>
        <taxon>Bacteroidia</taxon>
        <taxon>Marinilabiliales</taxon>
        <taxon>Marinifilaceae</taxon>
    </lineage>
</organism>
<proteinExistence type="predicted"/>
<reference evidence="1 2" key="1">
    <citation type="submission" date="2018-05" db="EMBL/GenBank/DDBJ databases">
        <title>Marinifilum breve JC075T sp. nov., a marine bacterium isolated from Yongle Blue Hole in the South China Sea.</title>
        <authorList>
            <person name="Fu T."/>
        </authorList>
    </citation>
    <scope>NUCLEOTIDE SEQUENCE [LARGE SCALE GENOMIC DNA]</scope>
    <source>
        <strain evidence="1 2">JC075</strain>
    </source>
</reference>
<dbReference type="EMBL" id="QFLI01000002">
    <property type="protein sequence ID" value="PXY02318.1"/>
    <property type="molecule type" value="Genomic_DNA"/>
</dbReference>
<dbReference type="Gene3D" id="2.60.120.10">
    <property type="entry name" value="Jelly Rolls"/>
    <property type="match status" value="2"/>
</dbReference>
<dbReference type="OrthoDB" id="291085at2"/>
<evidence type="ECO:0000313" key="2">
    <source>
        <dbReference type="Proteomes" id="UP000248079"/>
    </source>
</evidence>
<dbReference type="InterPro" id="IPR011051">
    <property type="entry name" value="RmlC_Cupin_sf"/>
</dbReference>
<dbReference type="Proteomes" id="UP000248079">
    <property type="component" value="Unassembled WGS sequence"/>
</dbReference>
<dbReference type="PROSITE" id="PS51257">
    <property type="entry name" value="PROKAR_LIPOPROTEIN"/>
    <property type="match status" value="1"/>
</dbReference>
<comment type="caution">
    <text evidence="1">The sequence shown here is derived from an EMBL/GenBank/DDBJ whole genome shotgun (WGS) entry which is preliminary data.</text>
</comment>
<gene>
    <name evidence="1" type="ORF">DF185_06630</name>
</gene>
<protein>
    <recommendedName>
        <fullName evidence="3">DUF4437 domain-containing protein</fullName>
    </recommendedName>
</protein>
<keyword evidence="2" id="KW-1185">Reference proteome</keyword>
<name>A0A2V4A0Y0_9BACT</name>
<dbReference type="Pfam" id="PF14499">
    <property type="entry name" value="DUF4437"/>
    <property type="match status" value="1"/>
</dbReference>
<evidence type="ECO:0000313" key="1">
    <source>
        <dbReference type="EMBL" id="PXY02318.1"/>
    </source>
</evidence>
<dbReference type="InterPro" id="IPR028013">
    <property type="entry name" value="DUF4437"/>
</dbReference>
<sequence length="292" mass="31977">MRIFLILALASTLSACSNSKSKSDGVNDTNTKAIYELVLRSEVEWTHLNPKRGDLAPKAGTLWGDRKGTEPTGFLLKPTDGFSSPPHIHNVSYRGVVISGVIHNDDPNAGDMWMPSGSFWIQPKGHVHITSAKSNNTIAYVEIEEGPYLVLPPEEHFDSGERPVNVDETNIVWLGASDIKWIDQPEAKASKHGVKMAFLWGSTESGQLNGTFIKLPAGFSGKIISHASSFRAVVIKGLPKYHELGKTEMKTLEPGSYFASMGGGEHTINSDSEEESIFYVRTDGKYEVNSTK</sequence>
<dbReference type="CDD" id="cd06989">
    <property type="entry name" value="cupin_DRT102"/>
    <property type="match status" value="1"/>
</dbReference>
<accession>A0A2V4A0Y0</accession>
<evidence type="ECO:0008006" key="3">
    <source>
        <dbReference type="Google" id="ProtNLM"/>
    </source>
</evidence>
<dbReference type="SUPFAM" id="SSF51182">
    <property type="entry name" value="RmlC-like cupins"/>
    <property type="match status" value="1"/>
</dbReference>
<dbReference type="InterPro" id="IPR014710">
    <property type="entry name" value="RmlC-like_jellyroll"/>
</dbReference>